<feature type="chain" id="PRO_5043806297" evidence="1">
    <location>
        <begin position="31"/>
        <end position="287"/>
    </location>
</feature>
<evidence type="ECO:0000256" key="1">
    <source>
        <dbReference type="SAM" id="SignalP"/>
    </source>
</evidence>
<evidence type="ECO:0000313" key="2">
    <source>
        <dbReference type="EMBL" id="XBH19197.1"/>
    </source>
</evidence>
<proteinExistence type="predicted"/>
<dbReference type="AlphaFoldDB" id="A0AAU7DPH0"/>
<organism evidence="2">
    <name type="scientific">Telmatobacter sp. DSM 110680</name>
    <dbReference type="NCBI Taxonomy" id="3036704"/>
    <lineage>
        <taxon>Bacteria</taxon>
        <taxon>Pseudomonadati</taxon>
        <taxon>Acidobacteriota</taxon>
        <taxon>Terriglobia</taxon>
        <taxon>Terriglobales</taxon>
        <taxon>Acidobacteriaceae</taxon>
        <taxon>Telmatobacter</taxon>
    </lineage>
</organism>
<dbReference type="EMBL" id="CP121196">
    <property type="protein sequence ID" value="XBH19197.1"/>
    <property type="molecule type" value="Genomic_DNA"/>
</dbReference>
<name>A0AAU7DPH0_9BACT</name>
<sequence>MYKRNHSFLLGGTFLSVAFLVAVGQQPAQAPLPDIRQLMREVQEHQRQLDQIRENYTYTSYQVVQDIDSNGQVKKTESSEFEDFFVNGHIIERKVKANDKTLDEHDQEKETERVTKLVERAEKTPRGQPLDGPSISISRVLEIMDVSNERRELYRNDPTIVFDFVGRRDAKTHGFAEDASKKLQGTVWIDEADRQVAHLEVRFIDNFRMVGGILATVQKGSSFRFDQAKVNGEIWLPTGGEGTVQARLLLFKNLRQHFRERDYDYQRFKVEAQQQPKEAKTAPAQKP</sequence>
<keyword evidence="1" id="KW-0732">Signal</keyword>
<accession>A0AAU7DPH0</accession>
<feature type="signal peptide" evidence="1">
    <location>
        <begin position="1"/>
        <end position="30"/>
    </location>
</feature>
<protein>
    <submittedName>
        <fullName evidence="2">Uncharacterized protein</fullName>
    </submittedName>
</protein>
<dbReference type="RefSeq" id="WP_348264412.1">
    <property type="nucleotide sequence ID" value="NZ_CP121196.1"/>
</dbReference>
<reference evidence="2" key="1">
    <citation type="submission" date="2023-03" db="EMBL/GenBank/DDBJ databases">
        <title>Edaphobacter sp.</title>
        <authorList>
            <person name="Huber K.J."/>
            <person name="Papendorf J."/>
            <person name="Pilke C."/>
            <person name="Bunk B."/>
            <person name="Sproeer C."/>
            <person name="Pester M."/>
        </authorList>
    </citation>
    <scope>NUCLEOTIDE SEQUENCE</scope>
    <source>
        <strain evidence="2">DSM 110680</strain>
    </source>
</reference>
<gene>
    <name evidence="2" type="ORF">P8935_07740</name>
</gene>